<dbReference type="RefSeq" id="WP_183617263.1">
    <property type="nucleotide sequence ID" value="NZ_JACIDY010000005.1"/>
</dbReference>
<comment type="caution">
    <text evidence="1">The sequence shown here is derived from an EMBL/GenBank/DDBJ whole genome shotgun (WGS) entry which is preliminary data.</text>
</comment>
<protein>
    <submittedName>
        <fullName evidence="1">Uncharacterized protein</fullName>
    </submittedName>
</protein>
<evidence type="ECO:0000313" key="1">
    <source>
        <dbReference type="EMBL" id="MBB3940675.1"/>
    </source>
</evidence>
<proteinExistence type="predicted"/>
<dbReference type="Proteomes" id="UP000561459">
    <property type="component" value="Unassembled WGS sequence"/>
</dbReference>
<dbReference type="AlphaFoldDB" id="A0A7W6C562"/>
<name>A0A7W6C562_9SPHN</name>
<reference evidence="1 2" key="1">
    <citation type="submission" date="2020-08" db="EMBL/GenBank/DDBJ databases">
        <title>Genomic Encyclopedia of Type Strains, Phase IV (KMG-IV): sequencing the most valuable type-strain genomes for metagenomic binning, comparative biology and taxonomic classification.</title>
        <authorList>
            <person name="Goeker M."/>
        </authorList>
    </citation>
    <scope>NUCLEOTIDE SEQUENCE [LARGE SCALE GENOMIC DNA]</scope>
    <source>
        <strain evidence="1 2">DSM 27568</strain>
    </source>
</reference>
<accession>A0A7W6C562</accession>
<evidence type="ECO:0000313" key="2">
    <source>
        <dbReference type="Proteomes" id="UP000561459"/>
    </source>
</evidence>
<gene>
    <name evidence="1" type="ORF">GGR39_002332</name>
</gene>
<sequence length="71" mass="7999">MTSTTQPAIRWTAIADLPEHPEYGNYLVWVTGMGARDAQWLPEGAGGWLIERRLVHRNVASHFARINEPEG</sequence>
<dbReference type="EMBL" id="JACIDY010000005">
    <property type="protein sequence ID" value="MBB3940675.1"/>
    <property type="molecule type" value="Genomic_DNA"/>
</dbReference>
<keyword evidence="2" id="KW-1185">Reference proteome</keyword>
<organism evidence="1 2">
    <name type="scientific">Novosphingobium fluoreni</name>
    <dbReference type="NCBI Taxonomy" id="1391222"/>
    <lineage>
        <taxon>Bacteria</taxon>
        <taxon>Pseudomonadati</taxon>
        <taxon>Pseudomonadota</taxon>
        <taxon>Alphaproteobacteria</taxon>
        <taxon>Sphingomonadales</taxon>
        <taxon>Sphingomonadaceae</taxon>
        <taxon>Novosphingobium</taxon>
    </lineage>
</organism>